<evidence type="ECO:0000313" key="2">
    <source>
        <dbReference type="EMBL" id="MDT0554748.1"/>
    </source>
</evidence>
<reference evidence="2 3" key="1">
    <citation type="submission" date="2023-09" db="EMBL/GenBank/DDBJ databases">
        <authorList>
            <person name="Rey-Velasco X."/>
        </authorList>
    </citation>
    <scope>NUCLEOTIDE SEQUENCE [LARGE SCALE GENOMIC DNA]</scope>
    <source>
        <strain evidence="2 3">W242</strain>
    </source>
</reference>
<proteinExistence type="predicted"/>
<dbReference type="EMBL" id="JAVRHZ010000001">
    <property type="protein sequence ID" value="MDT0554748.1"/>
    <property type="molecule type" value="Genomic_DNA"/>
</dbReference>
<evidence type="ECO:0000313" key="3">
    <source>
        <dbReference type="Proteomes" id="UP001254488"/>
    </source>
</evidence>
<dbReference type="RefSeq" id="WP_311331706.1">
    <property type="nucleotide sequence ID" value="NZ_JAVRHZ010000001.1"/>
</dbReference>
<feature type="transmembrane region" description="Helical" evidence="1">
    <location>
        <begin position="139"/>
        <end position="157"/>
    </location>
</feature>
<accession>A0ABU2Y993</accession>
<keyword evidence="1" id="KW-0472">Membrane</keyword>
<dbReference type="Proteomes" id="UP001254488">
    <property type="component" value="Unassembled WGS sequence"/>
</dbReference>
<feature type="transmembrane region" description="Helical" evidence="1">
    <location>
        <begin position="107"/>
        <end position="127"/>
    </location>
</feature>
<comment type="caution">
    <text evidence="2">The sequence shown here is derived from an EMBL/GenBank/DDBJ whole genome shotgun (WGS) entry which is preliminary data.</text>
</comment>
<dbReference type="InterPro" id="IPR021354">
    <property type="entry name" value="DUF2975"/>
</dbReference>
<evidence type="ECO:0000256" key="1">
    <source>
        <dbReference type="SAM" id="Phobius"/>
    </source>
</evidence>
<organism evidence="2 3">
    <name type="scientific">Patiriisocius hiemis</name>
    <dbReference type="NCBI Taxonomy" id="3075604"/>
    <lineage>
        <taxon>Bacteria</taxon>
        <taxon>Pseudomonadati</taxon>
        <taxon>Bacteroidota</taxon>
        <taxon>Flavobacteriia</taxon>
        <taxon>Flavobacteriales</taxon>
        <taxon>Flavobacteriaceae</taxon>
        <taxon>Patiriisocius</taxon>
    </lineage>
</organism>
<gene>
    <name evidence="2" type="ORF">RM538_01940</name>
</gene>
<protein>
    <submittedName>
        <fullName evidence="2">DUF2975 domain-containing protein</fullName>
    </submittedName>
</protein>
<dbReference type="Pfam" id="PF11188">
    <property type="entry name" value="DUF2975"/>
    <property type="match status" value="1"/>
</dbReference>
<feature type="transmembrane region" description="Helical" evidence="1">
    <location>
        <begin position="59"/>
        <end position="87"/>
    </location>
</feature>
<keyword evidence="1" id="KW-1133">Transmembrane helix</keyword>
<name>A0ABU2Y993_9FLAO</name>
<keyword evidence="3" id="KW-1185">Reference proteome</keyword>
<feature type="transmembrane region" description="Helical" evidence="1">
    <location>
        <begin position="12"/>
        <end position="34"/>
    </location>
</feature>
<keyword evidence="1" id="KW-0812">Transmembrane</keyword>
<sequence length="171" mass="19515">MTTKRILKIMYIITWIIFIGLSLRAVGTVLAYIISFVNEGAVKDLYKEMNLLVYKQNSITQYTIIVGYRLIQFSIQAYIAFLVTKLLSNLNIQRPFNTNALKQMQKISYSLLSLWAIVVIHNFHVGFLEASTGISAKLLSSEFVYIVGIVYVFSLLFKRGIELQSESDLTI</sequence>